<dbReference type="Gene3D" id="3.40.710.10">
    <property type="entry name" value="DD-peptidase/beta-lactamase superfamily"/>
    <property type="match status" value="1"/>
</dbReference>
<sequence>MKPGKNNRKYKFIFPLVTAAAVTAGSFSAVTAAEVQGPVAPSTGSATANQSEPAPNTNATASDQAEPAPGTNATASDQAEPAPGTTSANQASDGQGTLSPPSDNSKSSVFGQASSVEAPTDEKLSSLLTQLQERLPVSNGSWSVYVRDLYNESEGSVNDHSMQAASLIKLYIMGAVYENYETLISQYGQQQVDSNLYSMITVSDNDAANALTSYLGGGDSSAGMTVVNDFCSTHGFNNTHMGRLLLQSNAYDDNYTSVADCGHLLYGIYSGNSSEYPYADSMFDLLAAQTRRNKIPAQMPSDAKTANKTGELDNVENDAGIVYDVDNELILVFMSENLSECGSAQSTIASLSRQIFDYYNPAS</sequence>
<dbReference type="PANTHER" id="PTHR35333">
    <property type="entry name" value="BETA-LACTAMASE"/>
    <property type="match status" value="1"/>
</dbReference>
<feature type="chain" id="PRO_5045642284" evidence="2">
    <location>
        <begin position="33"/>
        <end position="363"/>
    </location>
</feature>
<dbReference type="Pfam" id="PF13354">
    <property type="entry name" value="Beta-lactamase2"/>
    <property type="match status" value="1"/>
</dbReference>
<name>A0ABT2TNN4_9FIRM</name>
<evidence type="ECO:0000256" key="1">
    <source>
        <dbReference type="SAM" id="MobiDB-lite"/>
    </source>
</evidence>
<feature type="signal peptide" evidence="2">
    <location>
        <begin position="1"/>
        <end position="32"/>
    </location>
</feature>
<evidence type="ECO:0000256" key="2">
    <source>
        <dbReference type="SAM" id="SignalP"/>
    </source>
</evidence>
<keyword evidence="2" id="KW-0732">Signal</keyword>
<dbReference type="PANTHER" id="PTHR35333:SF3">
    <property type="entry name" value="BETA-LACTAMASE-TYPE TRANSPEPTIDASE FOLD CONTAINING PROTEIN"/>
    <property type="match status" value="1"/>
</dbReference>
<keyword evidence="5" id="KW-1185">Reference proteome</keyword>
<proteinExistence type="predicted"/>
<comment type="caution">
    <text evidence="4">The sequence shown here is derived from an EMBL/GenBank/DDBJ whole genome shotgun (WGS) entry which is preliminary data.</text>
</comment>
<feature type="compositionally biased region" description="Polar residues" evidence="1">
    <location>
        <begin position="84"/>
        <end position="117"/>
    </location>
</feature>
<dbReference type="RefSeq" id="WP_158420020.1">
    <property type="nucleotide sequence ID" value="NZ_JAOQJL010000001.1"/>
</dbReference>
<feature type="domain" description="Beta-lactamase class A catalytic" evidence="3">
    <location>
        <begin position="195"/>
        <end position="331"/>
    </location>
</feature>
<gene>
    <name evidence="4" type="ORF">OCV61_00160</name>
</gene>
<reference evidence="4 5" key="1">
    <citation type="journal article" date="2021" name="ISME Commun">
        <title>Automated analysis of genomic sequences facilitates high-throughput and comprehensive description of bacteria.</title>
        <authorList>
            <person name="Hitch T.C.A."/>
        </authorList>
    </citation>
    <scope>NUCLEOTIDE SEQUENCE [LARGE SCALE GENOMIC DNA]</scope>
    <source>
        <strain evidence="4 5">Sanger_23</strain>
    </source>
</reference>
<dbReference type="SUPFAM" id="SSF56601">
    <property type="entry name" value="beta-lactamase/transpeptidase-like"/>
    <property type="match status" value="1"/>
</dbReference>
<dbReference type="Proteomes" id="UP001652409">
    <property type="component" value="Unassembled WGS sequence"/>
</dbReference>
<dbReference type="GO" id="GO:0016787">
    <property type="term" value="F:hydrolase activity"/>
    <property type="evidence" value="ECO:0007669"/>
    <property type="project" value="UniProtKB-KW"/>
</dbReference>
<dbReference type="InterPro" id="IPR000871">
    <property type="entry name" value="Beta-lactam_class-A"/>
</dbReference>
<feature type="region of interest" description="Disordered" evidence="1">
    <location>
        <begin position="38"/>
        <end position="121"/>
    </location>
</feature>
<accession>A0ABT2TNN4</accession>
<organism evidence="4 5">
    <name type="scientific">Blautia ammoniilytica</name>
    <dbReference type="NCBI Taxonomy" id="2981782"/>
    <lineage>
        <taxon>Bacteria</taxon>
        <taxon>Bacillati</taxon>
        <taxon>Bacillota</taxon>
        <taxon>Clostridia</taxon>
        <taxon>Lachnospirales</taxon>
        <taxon>Lachnospiraceae</taxon>
        <taxon>Blautia</taxon>
    </lineage>
</organism>
<dbReference type="EMBL" id="JAOQJL010000001">
    <property type="protein sequence ID" value="MCU6763824.1"/>
    <property type="molecule type" value="Genomic_DNA"/>
</dbReference>
<evidence type="ECO:0000313" key="5">
    <source>
        <dbReference type="Proteomes" id="UP001652409"/>
    </source>
</evidence>
<feature type="compositionally biased region" description="Polar residues" evidence="1">
    <location>
        <begin position="42"/>
        <end position="63"/>
    </location>
</feature>
<keyword evidence="4" id="KW-0378">Hydrolase</keyword>
<evidence type="ECO:0000313" key="4">
    <source>
        <dbReference type="EMBL" id="MCU6763824.1"/>
    </source>
</evidence>
<protein>
    <submittedName>
        <fullName evidence="4">Serine hydrolase</fullName>
    </submittedName>
</protein>
<dbReference type="InterPro" id="IPR045155">
    <property type="entry name" value="Beta-lactam_cat"/>
</dbReference>
<dbReference type="InterPro" id="IPR012338">
    <property type="entry name" value="Beta-lactam/transpept-like"/>
</dbReference>
<evidence type="ECO:0000259" key="3">
    <source>
        <dbReference type="Pfam" id="PF13354"/>
    </source>
</evidence>